<proteinExistence type="predicted"/>
<name>A0A0A9DZX1_ARUDO</name>
<accession>A0A0A9DZX1</accession>
<organism evidence="1">
    <name type="scientific">Arundo donax</name>
    <name type="common">Giant reed</name>
    <name type="synonym">Donax arundinaceus</name>
    <dbReference type="NCBI Taxonomy" id="35708"/>
    <lineage>
        <taxon>Eukaryota</taxon>
        <taxon>Viridiplantae</taxon>
        <taxon>Streptophyta</taxon>
        <taxon>Embryophyta</taxon>
        <taxon>Tracheophyta</taxon>
        <taxon>Spermatophyta</taxon>
        <taxon>Magnoliopsida</taxon>
        <taxon>Liliopsida</taxon>
        <taxon>Poales</taxon>
        <taxon>Poaceae</taxon>
        <taxon>PACMAD clade</taxon>
        <taxon>Arundinoideae</taxon>
        <taxon>Arundineae</taxon>
        <taxon>Arundo</taxon>
    </lineage>
</organism>
<protein>
    <submittedName>
        <fullName evidence="1">Uncharacterized protein</fullName>
    </submittedName>
</protein>
<dbReference type="AlphaFoldDB" id="A0A0A9DZX1"/>
<sequence>MTTACLLSSATDSMSLDQTTYLTVGAWSSPRTSLCCRSKIATLSSVLHNMLPVPA</sequence>
<dbReference type="EMBL" id="GBRH01206680">
    <property type="protein sequence ID" value="JAD91215.1"/>
    <property type="molecule type" value="Transcribed_RNA"/>
</dbReference>
<reference evidence="1" key="2">
    <citation type="journal article" date="2015" name="Data Brief">
        <title>Shoot transcriptome of the giant reed, Arundo donax.</title>
        <authorList>
            <person name="Barrero R.A."/>
            <person name="Guerrero F.D."/>
            <person name="Moolhuijzen P."/>
            <person name="Goolsby J.A."/>
            <person name="Tidwell J."/>
            <person name="Bellgard S.E."/>
            <person name="Bellgard M.I."/>
        </authorList>
    </citation>
    <scope>NUCLEOTIDE SEQUENCE</scope>
    <source>
        <tissue evidence="1">Shoot tissue taken approximately 20 cm above the soil surface</tissue>
    </source>
</reference>
<reference evidence="1" key="1">
    <citation type="submission" date="2014-09" db="EMBL/GenBank/DDBJ databases">
        <authorList>
            <person name="Magalhaes I.L.F."/>
            <person name="Oliveira U."/>
            <person name="Santos F.R."/>
            <person name="Vidigal T.H.D.A."/>
            <person name="Brescovit A.D."/>
            <person name="Santos A.J."/>
        </authorList>
    </citation>
    <scope>NUCLEOTIDE SEQUENCE</scope>
    <source>
        <tissue evidence="1">Shoot tissue taken approximately 20 cm above the soil surface</tissue>
    </source>
</reference>
<evidence type="ECO:0000313" key="1">
    <source>
        <dbReference type="EMBL" id="JAD91215.1"/>
    </source>
</evidence>